<accession>A0A3D3RBW4</accession>
<dbReference type="InterPro" id="IPR029046">
    <property type="entry name" value="LolA/LolB/LppX"/>
</dbReference>
<dbReference type="Proteomes" id="UP000263642">
    <property type="component" value="Unassembled WGS sequence"/>
</dbReference>
<accession>A0A517XF40</accession>
<dbReference type="EMBL" id="DQAY01000154">
    <property type="protein sequence ID" value="HCO26289.1"/>
    <property type="molecule type" value="Genomic_DNA"/>
</dbReference>
<evidence type="ECO:0000313" key="2">
    <source>
        <dbReference type="EMBL" id="HCO26289.1"/>
    </source>
</evidence>
<dbReference type="AlphaFoldDB" id="A0A3D3RBW4"/>
<evidence type="ECO:0000313" key="3">
    <source>
        <dbReference type="Proteomes" id="UP000263642"/>
    </source>
</evidence>
<dbReference type="Gene3D" id="2.50.20.10">
    <property type="entry name" value="Lipoprotein localisation LolA/LolB/LppX"/>
    <property type="match status" value="1"/>
</dbReference>
<name>A0A3D3RBW4_9PLAN</name>
<keyword evidence="1" id="KW-0732">Signal</keyword>
<dbReference type="RefSeq" id="WP_154900226.1">
    <property type="nucleotide sequence ID" value="NZ_CP036341.1"/>
</dbReference>
<evidence type="ECO:0008006" key="4">
    <source>
        <dbReference type="Google" id="ProtNLM"/>
    </source>
</evidence>
<evidence type="ECO:0000256" key="1">
    <source>
        <dbReference type="ARBA" id="ARBA00022729"/>
    </source>
</evidence>
<protein>
    <recommendedName>
        <fullName evidence="4">DUF1571 domain-containing protein</fullName>
    </recommendedName>
</protein>
<sequence length="331" mass="37020">MLRILTLTTGLLLVAVLNDFFSISSWAQLPQSLSRQEDNDHNNERLLAQTDPQDKPAASNAVSDESEKNLKKNPAYAAAMLNKAREKLLSYSSIRTHITEKVEIGPKPFIITGSYLQAKDLKQGKDLKLRLEFQVQSQNSDKKPVGTLLEICDGQVLWTEHTIKGESRVTRRDVQAILQQAEINPQAQSNMLVAELGLGGLPGLLASIQKNMNFVSVAERTISGKSLTVLNGVWKDEFLTQWKGGDPAAPVELPAYVPDAVRIYLDQDTLFPRRIVYLKKNQDSLQSMVTLNFSKVTLNTPIPETEFTYEPPDGVFPVDITKQYLQQLNKE</sequence>
<dbReference type="SUPFAM" id="SSF89392">
    <property type="entry name" value="Prokaryotic lipoproteins and lipoprotein localization factors"/>
    <property type="match status" value="1"/>
</dbReference>
<proteinExistence type="predicted"/>
<comment type="caution">
    <text evidence="2">The sequence shown here is derived from an EMBL/GenBank/DDBJ whole genome shotgun (WGS) entry which is preliminary data.</text>
</comment>
<organism evidence="2 3">
    <name type="scientific">Gimesia maris</name>
    <dbReference type="NCBI Taxonomy" id="122"/>
    <lineage>
        <taxon>Bacteria</taxon>
        <taxon>Pseudomonadati</taxon>
        <taxon>Planctomycetota</taxon>
        <taxon>Planctomycetia</taxon>
        <taxon>Planctomycetales</taxon>
        <taxon>Planctomycetaceae</taxon>
        <taxon>Gimesia</taxon>
    </lineage>
</organism>
<gene>
    <name evidence="2" type="ORF">DIT97_25945</name>
</gene>
<reference evidence="2 3" key="1">
    <citation type="journal article" date="2018" name="Nat. Biotechnol.">
        <title>A standardized bacterial taxonomy based on genome phylogeny substantially revises the tree of life.</title>
        <authorList>
            <person name="Parks D.H."/>
            <person name="Chuvochina M."/>
            <person name="Waite D.W."/>
            <person name="Rinke C."/>
            <person name="Skarshewski A."/>
            <person name="Chaumeil P.A."/>
            <person name="Hugenholtz P."/>
        </authorList>
    </citation>
    <scope>NUCLEOTIDE SEQUENCE [LARGE SCALE GENOMIC DNA]</scope>
    <source>
        <strain evidence="2">UBA9375</strain>
    </source>
</reference>